<protein>
    <submittedName>
        <fullName evidence="1">Putative secreted protein</fullName>
    </submittedName>
</protein>
<dbReference type="AlphaFoldDB" id="A0A2M4C9F7"/>
<reference evidence="1" key="1">
    <citation type="submission" date="2018-01" db="EMBL/GenBank/DDBJ databases">
        <title>An insight into the sialome of Amazonian anophelines.</title>
        <authorList>
            <person name="Ribeiro J.M."/>
            <person name="Scarpassa V."/>
            <person name="Calvo E."/>
        </authorList>
    </citation>
    <scope>NUCLEOTIDE SEQUENCE</scope>
    <source>
        <tissue evidence="1">Salivary glands</tissue>
    </source>
</reference>
<dbReference type="EMBL" id="GGFJ01012809">
    <property type="protein sequence ID" value="MBW61950.1"/>
    <property type="molecule type" value="Transcribed_RNA"/>
</dbReference>
<name>A0A2M4C9F7_9DIPT</name>
<organism evidence="1">
    <name type="scientific">Anopheles marajoara</name>
    <dbReference type="NCBI Taxonomy" id="58244"/>
    <lineage>
        <taxon>Eukaryota</taxon>
        <taxon>Metazoa</taxon>
        <taxon>Ecdysozoa</taxon>
        <taxon>Arthropoda</taxon>
        <taxon>Hexapoda</taxon>
        <taxon>Insecta</taxon>
        <taxon>Pterygota</taxon>
        <taxon>Neoptera</taxon>
        <taxon>Endopterygota</taxon>
        <taxon>Diptera</taxon>
        <taxon>Nematocera</taxon>
        <taxon>Culicoidea</taxon>
        <taxon>Culicidae</taxon>
        <taxon>Anophelinae</taxon>
        <taxon>Anopheles</taxon>
    </lineage>
</organism>
<proteinExistence type="predicted"/>
<evidence type="ECO:0000313" key="1">
    <source>
        <dbReference type="EMBL" id="MBW61950.1"/>
    </source>
</evidence>
<accession>A0A2M4C9F7</accession>
<sequence>MFISLIFELPRSCLPPLHTTVTFFWLVLMLCCRCSGVDTSRVLLPFVVVVAEPGLDVSIFAAASVFALSVCSSRDELVGTDSAALCTSALVCGK</sequence>